<accession>A0A151CF18</accession>
<evidence type="ECO:0008006" key="5">
    <source>
        <dbReference type="Google" id="ProtNLM"/>
    </source>
</evidence>
<dbReference type="AlphaFoldDB" id="A0A151CF18"/>
<protein>
    <recommendedName>
        <fullName evidence="5">DUF1104 domain-containing protein</fullName>
    </recommendedName>
</protein>
<sequence length="86" mass="9630">MKKSILISLLLTIGALATDSTQNRFMSQEEYRTQMKNKYGDGANEHKYQQQKQHRYGENSGQGQQMRKRDGSGGGQHKGGGRGGKR</sequence>
<evidence type="ECO:0000256" key="2">
    <source>
        <dbReference type="SAM" id="SignalP"/>
    </source>
</evidence>
<feature type="signal peptide" evidence="2">
    <location>
        <begin position="1"/>
        <end position="17"/>
    </location>
</feature>
<reference evidence="3 4" key="1">
    <citation type="submission" date="2015-11" db="EMBL/GenBank/DDBJ databases">
        <title>Draft genome of Sulfurovum riftiae 1812E, a member of the Epsilonproteobacteria isolated from the tube of the deep-sea hydrothermal vent tubewom Riftia pachyptila.</title>
        <authorList>
            <person name="Vetriani C."/>
            <person name="Giovannelli D."/>
        </authorList>
    </citation>
    <scope>NUCLEOTIDE SEQUENCE [LARGE SCALE GENOMIC DNA]</scope>
    <source>
        <strain evidence="3 4">1812E</strain>
    </source>
</reference>
<organism evidence="3 4">
    <name type="scientific">Sulfurovum riftiae</name>
    <dbReference type="NCBI Taxonomy" id="1630136"/>
    <lineage>
        <taxon>Bacteria</taxon>
        <taxon>Pseudomonadati</taxon>
        <taxon>Campylobacterota</taxon>
        <taxon>Epsilonproteobacteria</taxon>
        <taxon>Campylobacterales</taxon>
        <taxon>Sulfurovaceae</taxon>
        <taxon>Sulfurovum</taxon>
    </lineage>
</organism>
<feature type="chain" id="PRO_5007578425" description="DUF1104 domain-containing protein" evidence="2">
    <location>
        <begin position="18"/>
        <end position="86"/>
    </location>
</feature>
<dbReference type="Proteomes" id="UP000075359">
    <property type="component" value="Unassembled WGS sequence"/>
</dbReference>
<evidence type="ECO:0000313" key="4">
    <source>
        <dbReference type="Proteomes" id="UP000075359"/>
    </source>
</evidence>
<evidence type="ECO:0000313" key="3">
    <source>
        <dbReference type="EMBL" id="KYJ86125.1"/>
    </source>
</evidence>
<dbReference type="EMBL" id="LNKT01000045">
    <property type="protein sequence ID" value="KYJ86125.1"/>
    <property type="molecule type" value="Genomic_DNA"/>
</dbReference>
<keyword evidence="4" id="KW-1185">Reference proteome</keyword>
<keyword evidence="2" id="KW-0732">Signal</keyword>
<feature type="region of interest" description="Disordered" evidence="1">
    <location>
        <begin position="20"/>
        <end position="86"/>
    </location>
</feature>
<evidence type="ECO:0000256" key="1">
    <source>
        <dbReference type="SAM" id="MobiDB-lite"/>
    </source>
</evidence>
<name>A0A151CF18_9BACT</name>
<proteinExistence type="predicted"/>
<comment type="caution">
    <text evidence="3">The sequence shown here is derived from an EMBL/GenBank/DDBJ whole genome shotgun (WGS) entry which is preliminary data.</text>
</comment>
<gene>
    <name evidence="3" type="ORF">AS592_01810</name>
</gene>
<dbReference type="RefSeq" id="WP_067331540.1">
    <property type="nucleotide sequence ID" value="NZ_LNKT01000045.1"/>
</dbReference>